<evidence type="ECO:0000313" key="3">
    <source>
        <dbReference type="Proteomes" id="UP001626603"/>
    </source>
</evidence>
<dbReference type="EMBL" id="CP137641">
    <property type="protein sequence ID" value="WOX55637.1"/>
    <property type="molecule type" value="Genomic_DNA"/>
</dbReference>
<dbReference type="SUPFAM" id="SSF49503">
    <property type="entry name" value="Cupredoxins"/>
    <property type="match status" value="1"/>
</dbReference>
<reference evidence="2 3" key="1">
    <citation type="submission" date="2023-10" db="EMBL/GenBank/DDBJ databases">
        <title>The complete genome sequence of Methanoculleus palmolei DSM 4273.</title>
        <authorList>
            <person name="Lai S.-J."/>
            <person name="You Y.-T."/>
            <person name="Chen S.-C."/>
        </authorList>
    </citation>
    <scope>NUCLEOTIDE SEQUENCE [LARGE SCALE GENOMIC DNA]</scope>
    <source>
        <strain evidence="2 3">DSM 4273</strain>
    </source>
</reference>
<accession>A0ABD8A9B0</accession>
<protein>
    <submittedName>
        <fullName evidence="2">Cupredoxin domain-containing protein</fullName>
    </submittedName>
</protein>
<dbReference type="Gene3D" id="2.60.40.420">
    <property type="entry name" value="Cupredoxins - blue copper proteins"/>
    <property type="match status" value="1"/>
</dbReference>
<feature type="compositionally biased region" description="Low complexity" evidence="1">
    <location>
        <begin position="37"/>
        <end position="50"/>
    </location>
</feature>
<keyword evidence="3" id="KW-1185">Reference proteome</keyword>
<gene>
    <name evidence="2" type="ORF">R6Y95_09210</name>
</gene>
<dbReference type="AlphaFoldDB" id="A0ABD8A9B0"/>
<feature type="region of interest" description="Disordered" evidence="1">
    <location>
        <begin position="32"/>
        <end position="53"/>
    </location>
</feature>
<proteinExistence type="predicted"/>
<evidence type="ECO:0000256" key="1">
    <source>
        <dbReference type="SAM" id="MobiDB-lite"/>
    </source>
</evidence>
<evidence type="ECO:0000313" key="2">
    <source>
        <dbReference type="EMBL" id="WOX55637.1"/>
    </source>
</evidence>
<dbReference type="InterPro" id="IPR008972">
    <property type="entry name" value="Cupredoxin"/>
</dbReference>
<organism evidence="2 3">
    <name type="scientific">Methanoculleus palmolei</name>
    <dbReference type="NCBI Taxonomy" id="72612"/>
    <lineage>
        <taxon>Archaea</taxon>
        <taxon>Methanobacteriati</taxon>
        <taxon>Methanobacteriota</taxon>
        <taxon>Stenosarchaea group</taxon>
        <taxon>Methanomicrobia</taxon>
        <taxon>Methanomicrobiales</taxon>
        <taxon>Methanomicrobiaceae</taxon>
        <taxon>Methanoculleus</taxon>
    </lineage>
</organism>
<dbReference type="Proteomes" id="UP001626603">
    <property type="component" value="Chromosome"/>
</dbReference>
<sequence length="143" mass="14589">MNSTMKGALGIIAVAAFAILFMHCGGIGPGGIPSGPPTGTGDTNTTDPVGAGTGQTETISLSYDGFQYSPAEIRVKQGTNVRIEGDPATLRGCMLVVNIGGYNVSKAIRSGDNVIEFTADKVGTFPIYCNMGIGDGKLIVESG</sequence>
<name>A0ABD8A9B0_9EURY</name>